<gene>
    <name evidence="1" type="ORF">LCGC14_1262450</name>
</gene>
<reference evidence="1" key="1">
    <citation type="journal article" date="2015" name="Nature">
        <title>Complex archaea that bridge the gap between prokaryotes and eukaryotes.</title>
        <authorList>
            <person name="Spang A."/>
            <person name="Saw J.H."/>
            <person name="Jorgensen S.L."/>
            <person name="Zaremba-Niedzwiedzka K."/>
            <person name="Martijn J."/>
            <person name="Lind A.E."/>
            <person name="van Eijk R."/>
            <person name="Schleper C."/>
            <person name="Guy L."/>
            <person name="Ettema T.J."/>
        </authorList>
    </citation>
    <scope>NUCLEOTIDE SEQUENCE</scope>
</reference>
<sequence>MTSQHMRKIIESFDEAQEMDSFQSVFPSKLIDTHQSVSGTFKTYQLNDRLAMAGGTIIFKQNELIELSKYDQVRLDLENNTIEIVA</sequence>
<organism evidence="1">
    <name type="scientific">marine sediment metagenome</name>
    <dbReference type="NCBI Taxonomy" id="412755"/>
    <lineage>
        <taxon>unclassified sequences</taxon>
        <taxon>metagenomes</taxon>
        <taxon>ecological metagenomes</taxon>
    </lineage>
</organism>
<dbReference type="EMBL" id="LAZR01007011">
    <property type="protein sequence ID" value="KKM88073.1"/>
    <property type="molecule type" value="Genomic_DNA"/>
</dbReference>
<comment type="caution">
    <text evidence="1">The sequence shown here is derived from an EMBL/GenBank/DDBJ whole genome shotgun (WGS) entry which is preliminary data.</text>
</comment>
<accession>A0A0F9L2R0</accession>
<name>A0A0F9L2R0_9ZZZZ</name>
<protein>
    <submittedName>
        <fullName evidence="1">Uncharacterized protein</fullName>
    </submittedName>
</protein>
<proteinExistence type="predicted"/>
<dbReference type="AlphaFoldDB" id="A0A0F9L2R0"/>
<evidence type="ECO:0000313" key="1">
    <source>
        <dbReference type="EMBL" id="KKM88073.1"/>
    </source>
</evidence>